<dbReference type="EMBL" id="FO704550">
    <property type="protein sequence ID" value="CDG17830.1"/>
    <property type="molecule type" value="Genomic_DNA"/>
</dbReference>
<dbReference type="AlphaFoldDB" id="A0A068QVF1"/>
<dbReference type="Proteomes" id="UP000032721">
    <property type="component" value="Chromosome"/>
</dbReference>
<gene>
    <name evidence="2" type="ORF">XDD1_2131</name>
</gene>
<keyword evidence="1" id="KW-1133">Transmembrane helix</keyword>
<proteinExistence type="predicted"/>
<feature type="transmembrane region" description="Helical" evidence="1">
    <location>
        <begin position="6"/>
        <end position="26"/>
    </location>
</feature>
<name>A0A068QVF1_9GAMM</name>
<dbReference type="KEGG" id="xdo:XDD1_2131"/>
<protein>
    <submittedName>
        <fullName evidence="2">Uncharacterized protein</fullName>
    </submittedName>
</protein>
<reference evidence="2 3" key="1">
    <citation type="submission" date="2013-07" db="EMBL/GenBank/DDBJ databases">
        <authorList>
            <person name="Genoscope - CEA"/>
        </authorList>
    </citation>
    <scope>NUCLEOTIDE SEQUENCE [LARGE SCALE GENOMIC DNA]</scope>
    <source>
        <strain evidence="3">FRM16 / DSM 17909</strain>
    </source>
</reference>
<sequence>MQNDFYAIAMIENQTIIFIELLWGFYHHRKAFVVRTENKNEIINDFINF</sequence>
<keyword evidence="1" id="KW-0472">Membrane</keyword>
<evidence type="ECO:0000313" key="2">
    <source>
        <dbReference type="EMBL" id="CDG17830.1"/>
    </source>
</evidence>
<evidence type="ECO:0000313" key="3">
    <source>
        <dbReference type="Proteomes" id="UP000032721"/>
    </source>
</evidence>
<keyword evidence="1" id="KW-0812">Transmembrane</keyword>
<dbReference type="STRING" id="351671.XDD1_2131"/>
<dbReference type="HOGENOM" id="CLU_3142355_0_0_6"/>
<organism evidence="2 3">
    <name type="scientific">Xenorhabdus doucetiae</name>
    <dbReference type="NCBI Taxonomy" id="351671"/>
    <lineage>
        <taxon>Bacteria</taxon>
        <taxon>Pseudomonadati</taxon>
        <taxon>Pseudomonadota</taxon>
        <taxon>Gammaproteobacteria</taxon>
        <taxon>Enterobacterales</taxon>
        <taxon>Morganellaceae</taxon>
        <taxon>Xenorhabdus</taxon>
    </lineage>
</organism>
<accession>A0A068QVF1</accession>
<evidence type="ECO:0000256" key="1">
    <source>
        <dbReference type="SAM" id="Phobius"/>
    </source>
</evidence>